<dbReference type="GO" id="GO:0016020">
    <property type="term" value="C:membrane"/>
    <property type="evidence" value="ECO:0007669"/>
    <property type="project" value="InterPro"/>
</dbReference>
<dbReference type="Pfam" id="PF02518">
    <property type="entry name" value="HATPase_c"/>
    <property type="match status" value="1"/>
</dbReference>
<feature type="transmembrane region" description="Helical" evidence="9">
    <location>
        <begin position="20"/>
        <end position="38"/>
    </location>
</feature>
<organism evidence="12 13">
    <name type="scientific">Streptomyces fodineus</name>
    <dbReference type="NCBI Taxonomy" id="1904616"/>
    <lineage>
        <taxon>Bacteria</taxon>
        <taxon>Bacillati</taxon>
        <taxon>Actinomycetota</taxon>
        <taxon>Actinomycetes</taxon>
        <taxon>Kitasatosporales</taxon>
        <taxon>Streptomycetaceae</taxon>
        <taxon>Streptomyces</taxon>
    </lineage>
</organism>
<accession>A0A1D7Y931</accession>
<dbReference type="CDD" id="cd16917">
    <property type="entry name" value="HATPase_UhpB-NarQ-NarX-like"/>
    <property type="match status" value="1"/>
</dbReference>
<evidence type="ECO:0000313" key="13">
    <source>
        <dbReference type="Proteomes" id="UP000094960"/>
    </source>
</evidence>
<dbReference type="Gene3D" id="1.20.5.1930">
    <property type="match status" value="1"/>
</dbReference>
<dbReference type="Proteomes" id="UP000094960">
    <property type="component" value="Chromosome"/>
</dbReference>
<comment type="catalytic activity">
    <reaction evidence="1">
        <text>ATP + protein L-histidine = ADP + protein N-phospho-L-histidine.</text>
        <dbReference type="EC" id="2.7.13.3"/>
    </reaction>
</comment>
<evidence type="ECO:0000256" key="4">
    <source>
        <dbReference type="ARBA" id="ARBA00022679"/>
    </source>
</evidence>
<evidence type="ECO:0000256" key="8">
    <source>
        <dbReference type="ARBA" id="ARBA00023012"/>
    </source>
</evidence>
<dbReference type="PANTHER" id="PTHR24421:SF10">
    <property type="entry name" value="NITRATE_NITRITE SENSOR PROTEIN NARQ"/>
    <property type="match status" value="1"/>
</dbReference>
<keyword evidence="4" id="KW-0808">Transferase</keyword>
<keyword evidence="9" id="KW-1133">Transmembrane helix</keyword>
<evidence type="ECO:0000313" key="12">
    <source>
        <dbReference type="EMBL" id="AOR32135.1"/>
    </source>
</evidence>
<keyword evidence="3" id="KW-0597">Phosphoprotein</keyword>
<keyword evidence="9" id="KW-0472">Membrane</keyword>
<keyword evidence="13" id="KW-1185">Reference proteome</keyword>
<dbReference type="InterPro" id="IPR036890">
    <property type="entry name" value="HATPase_C_sf"/>
</dbReference>
<dbReference type="AlphaFoldDB" id="A0A1D7Y931"/>
<dbReference type="KEGG" id="spun:BFF78_14645"/>
<dbReference type="GO" id="GO:0046983">
    <property type="term" value="F:protein dimerization activity"/>
    <property type="evidence" value="ECO:0007669"/>
    <property type="project" value="InterPro"/>
</dbReference>
<keyword evidence="7" id="KW-0067">ATP-binding</keyword>
<name>A0A1D7Y931_9ACTN</name>
<keyword evidence="6" id="KW-0418">Kinase</keyword>
<dbReference type="Pfam" id="PF07730">
    <property type="entry name" value="HisKA_3"/>
    <property type="match status" value="1"/>
</dbReference>
<evidence type="ECO:0000256" key="9">
    <source>
        <dbReference type="SAM" id="Phobius"/>
    </source>
</evidence>
<evidence type="ECO:0000256" key="1">
    <source>
        <dbReference type="ARBA" id="ARBA00000085"/>
    </source>
</evidence>
<keyword evidence="8" id="KW-0902">Two-component regulatory system</keyword>
<evidence type="ECO:0000256" key="5">
    <source>
        <dbReference type="ARBA" id="ARBA00022741"/>
    </source>
</evidence>
<dbReference type="Gene3D" id="3.30.565.10">
    <property type="entry name" value="Histidine kinase-like ATPase, C-terminal domain"/>
    <property type="match status" value="1"/>
</dbReference>
<evidence type="ECO:0000256" key="3">
    <source>
        <dbReference type="ARBA" id="ARBA00022553"/>
    </source>
</evidence>
<dbReference type="GO" id="GO:0005524">
    <property type="term" value="F:ATP binding"/>
    <property type="evidence" value="ECO:0007669"/>
    <property type="project" value="UniProtKB-KW"/>
</dbReference>
<evidence type="ECO:0000259" key="11">
    <source>
        <dbReference type="Pfam" id="PF07730"/>
    </source>
</evidence>
<dbReference type="RefSeq" id="WP_069778753.1">
    <property type="nucleotide sequence ID" value="NZ_CP017248.1"/>
</dbReference>
<proteinExistence type="predicted"/>
<feature type="transmembrane region" description="Helical" evidence="9">
    <location>
        <begin position="123"/>
        <end position="143"/>
    </location>
</feature>
<feature type="domain" description="Histidine kinase/HSP90-like ATPase" evidence="10">
    <location>
        <begin position="305"/>
        <end position="392"/>
    </location>
</feature>
<feature type="transmembrane region" description="Helical" evidence="9">
    <location>
        <begin position="155"/>
        <end position="174"/>
    </location>
</feature>
<dbReference type="PANTHER" id="PTHR24421">
    <property type="entry name" value="NITRATE/NITRITE SENSOR PROTEIN NARX-RELATED"/>
    <property type="match status" value="1"/>
</dbReference>
<dbReference type="InterPro" id="IPR011712">
    <property type="entry name" value="Sig_transdc_His_kin_sub3_dim/P"/>
</dbReference>
<dbReference type="EC" id="2.7.13.3" evidence="2"/>
<dbReference type="SUPFAM" id="SSF55874">
    <property type="entry name" value="ATPase domain of HSP90 chaperone/DNA topoisomerase II/histidine kinase"/>
    <property type="match status" value="1"/>
</dbReference>
<protein>
    <recommendedName>
        <fullName evidence="2">histidine kinase</fullName>
        <ecNumber evidence="2">2.7.13.3</ecNumber>
    </recommendedName>
</protein>
<reference evidence="13" key="1">
    <citation type="submission" date="2016-09" db="EMBL/GenBank/DDBJ databases">
        <title>Streptomyces puniciscabiei strain:TW1S1 Genome sequencing and assembly.</title>
        <authorList>
            <person name="Kim M.-K."/>
            <person name="Kim S.B."/>
        </authorList>
    </citation>
    <scope>NUCLEOTIDE SEQUENCE [LARGE SCALE GENOMIC DNA]</scope>
    <source>
        <strain evidence="13">TW1S1</strain>
    </source>
</reference>
<evidence type="ECO:0000256" key="2">
    <source>
        <dbReference type="ARBA" id="ARBA00012438"/>
    </source>
</evidence>
<dbReference type="InterPro" id="IPR050482">
    <property type="entry name" value="Sensor_HK_TwoCompSys"/>
</dbReference>
<sequence>MRPRLPVPVALPRRLSPDPLTALGWCAVPVFALVLYTATPQPAHPVFLPSGHFVHLGRWALAGLAVLMAWPLGWASRRPLPVLAVLLTEAVVARVCGDTTWPLFLAADVLVFYTAVSRSRRAAAAAAVGVLAVWALVATAFVPRVAAFEVLTGPWSVLVVTTAVAWLLGSWIRLRQDHAEALRAQAATQAVQAERLRIAREMHDMVAHSIGAIAIQAGAAKRAVDSQPDGVREALGVIEQTSRETLTGLRRMLGVLREAESEPAPSTPAPGLEDVGRLAATAADAGVRLEVQWHGRRRPLTPEIELAAYRVIQESVTNVVRHAGAAHCLVRVEYAEEELSIAITDDGHARAATNPRSGYGITGMRERIALLHGHFSSGPRAEGGFRVAARLPI</sequence>
<feature type="transmembrane region" description="Helical" evidence="9">
    <location>
        <begin position="59"/>
        <end position="76"/>
    </location>
</feature>
<keyword evidence="9" id="KW-0812">Transmembrane</keyword>
<gene>
    <name evidence="12" type="ORF">BFF78_14645</name>
</gene>
<feature type="domain" description="Signal transduction histidine kinase subgroup 3 dimerisation and phosphoacceptor" evidence="11">
    <location>
        <begin position="194"/>
        <end position="260"/>
    </location>
</feature>
<evidence type="ECO:0000256" key="7">
    <source>
        <dbReference type="ARBA" id="ARBA00022840"/>
    </source>
</evidence>
<dbReference type="EMBL" id="CP017248">
    <property type="protein sequence ID" value="AOR32135.1"/>
    <property type="molecule type" value="Genomic_DNA"/>
</dbReference>
<dbReference type="InterPro" id="IPR003594">
    <property type="entry name" value="HATPase_dom"/>
</dbReference>
<evidence type="ECO:0000259" key="10">
    <source>
        <dbReference type="Pfam" id="PF02518"/>
    </source>
</evidence>
<keyword evidence="5" id="KW-0547">Nucleotide-binding</keyword>
<dbReference type="GO" id="GO:0000155">
    <property type="term" value="F:phosphorelay sensor kinase activity"/>
    <property type="evidence" value="ECO:0007669"/>
    <property type="project" value="InterPro"/>
</dbReference>
<evidence type="ECO:0000256" key="6">
    <source>
        <dbReference type="ARBA" id="ARBA00022777"/>
    </source>
</evidence>